<dbReference type="Proteomes" id="UP001173465">
    <property type="component" value="Unassembled WGS sequence"/>
</dbReference>
<reference evidence="4" key="2">
    <citation type="submission" date="2020-06" db="EMBL/GenBank/DDBJ databases">
        <authorList>
            <person name="Dong N."/>
        </authorList>
    </citation>
    <scope>NUCLEOTIDE SEQUENCE</scope>
    <source>
        <strain evidence="4">DF46-2-2</strain>
    </source>
</reference>
<protein>
    <submittedName>
        <fullName evidence="4">DUF2892 domain-containing protein</fullName>
    </submittedName>
</protein>
<dbReference type="EMBL" id="JACANB010000002">
    <property type="protein sequence ID" value="MDM1696013.1"/>
    <property type="molecule type" value="Genomic_DNA"/>
</dbReference>
<evidence type="ECO:0000313" key="3">
    <source>
        <dbReference type="EMBL" id="AKX59430.1"/>
    </source>
</evidence>
<organism evidence="3 5">
    <name type="scientific">Thiopseudomonas alkaliphila</name>
    <dbReference type="NCBI Taxonomy" id="1697053"/>
    <lineage>
        <taxon>Bacteria</taxon>
        <taxon>Pseudomonadati</taxon>
        <taxon>Pseudomonadota</taxon>
        <taxon>Gammaproteobacteria</taxon>
        <taxon>Pseudomonadales</taxon>
        <taxon>Pseudomonadaceae</taxon>
        <taxon>Thiopseudomonas</taxon>
    </lineage>
</organism>
<accession>A0A0K1XDF4</accession>
<keyword evidence="1" id="KW-0812">Transmembrane</keyword>
<dbReference type="InterPro" id="IPR021309">
    <property type="entry name" value="YgaP-like_TM"/>
</dbReference>
<keyword evidence="1" id="KW-1133">Transmembrane helix</keyword>
<dbReference type="OrthoDB" id="9804804at2"/>
<dbReference type="EMBL" id="CP012365">
    <property type="protein sequence ID" value="AKX59430.1"/>
    <property type="molecule type" value="Genomic_DNA"/>
</dbReference>
<dbReference type="RefSeq" id="WP_053100610.1">
    <property type="nucleotide sequence ID" value="NZ_CP012362.1"/>
</dbReference>
<feature type="domain" description="Inner membrane protein YgaP-like transmembrane" evidence="2">
    <location>
        <begin position="1"/>
        <end position="62"/>
    </location>
</feature>
<evidence type="ECO:0000259" key="2">
    <source>
        <dbReference type="Pfam" id="PF11127"/>
    </source>
</evidence>
<name>A0A0K1XDF4_9GAMM</name>
<evidence type="ECO:0000313" key="5">
    <source>
        <dbReference type="Proteomes" id="UP000063953"/>
    </source>
</evidence>
<dbReference type="Proteomes" id="UP000063953">
    <property type="component" value="Chromosome"/>
</dbReference>
<gene>
    <name evidence="3" type="ORF">AKN88_05410</name>
    <name evidence="4" type="ORF">HX099_04940</name>
</gene>
<keyword evidence="5" id="KW-1185">Reference proteome</keyword>
<proteinExistence type="predicted"/>
<feature type="transmembrane region" description="Helical" evidence="1">
    <location>
        <begin position="12"/>
        <end position="31"/>
    </location>
</feature>
<evidence type="ECO:0000256" key="1">
    <source>
        <dbReference type="SAM" id="Phobius"/>
    </source>
</evidence>
<keyword evidence="1" id="KW-0472">Membrane</keyword>
<dbReference type="Pfam" id="PF11127">
    <property type="entry name" value="YgaP-like_TM"/>
    <property type="match status" value="1"/>
</dbReference>
<evidence type="ECO:0000313" key="4">
    <source>
        <dbReference type="EMBL" id="MDM1696013.1"/>
    </source>
</evidence>
<reference evidence="3 5" key="1">
    <citation type="journal article" date="2015" name="Genome Announc.">
        <title>Genome Sequences of Oblitimonas alkaliphila gen. nov. sp. nov. (Proposed), a Novel Bacterium of the Pseudomonadaceae Family.</title>
        <authorList>
            <person name="Lauer A.C."/>
            <person name="Nicholson A.C."/>
            <person name="Humrighouse B.W."/>
            <person name="Emery B."/>
            <person name="Drobish A."/>
            <person name="Juieng P."/>
            <person name="Loparev V."/>
            <person name="McQuiston J.R."/>
        </authorList>
    </citation>
    <scope>NUCLEOTIDE SEQUENCE [LARGE SCALE GENOMIC DNA]</scope>
    <source>
        <strain evidence="3 5">E5571</strain>
    </source>
</reference>
<dbReference type="AlphaFoldDB" id="A0A0K1XDF4"/>
<reference evidence="4" key="3">
    <citation type="journal article" date="2022" name="Sci. Total Environ.">
        <title>Prevalence, transmission, and molecular epidemiology of tet(X)-positive bacteria among humans, animals, and environmental niches in China: An epidemiological, and genomic-based study.</title>
        <authorList>
            <person name="Dong N."/>
            <person name="Zeng Y."/>
            <person name="Cai C."/>
            <person name="Sun C."/>
            <person name="Lu J."/>
            <person name="Liu C."/>
            <person name="Zhou H."/>
            <person name="Sun Q."/>
            <person name="Shu L."/>
            <person name="Wang H."/>
            <person name="Wang Y."/>
            <person name="Wang S."/>
            <person name="Wu C."/>
            <person name="Chan E.W."/>
            <person name="Chen G."/>
            <person name="Shen Z."/>
            <person name="Chen S."/>
            <person name="Zhang R."/>
        </authorList>
    </citation>
    <scope>NUCLEOTIDE SEQUENCE</scope>
    <source>
        <strain evidence="4">DF46-2-2</strain>
    </source>
</reference>
<sequence>MKCNMGFLDRAARIILGLVLIGLSISSTIGAWGYLGAIPLIMGLIGNCPLYTLLKINTCKAKN</sequence>
<feature type="transmembrane region" description="Helical" evidence="1">
    <location>
        <begin position="37"/>
        <end position="54"/>
    </location>
</feature>